<dbReference type="PANTHER" id="PTHR10566:SF113">
    <property type="entry name" value="PROTEIN ACTIVITY OF BC1 COMPLEX KINASE 7, CHLOROPLASTIC"/>
    <property type="match status" value="1"/>
</dbReference>
<keyword evidence="2" id="KW-0812">Transmembrane</keyword>
<evidence type="ECO:0000313" key="5">
    <source>
        <dbReference type="Proteomes" id="UP000536179"/>
    </source>
</evidence>
<evidence type="ECO:0000259" key="3">
    <source>
        <dbReference type="Pfam" id="PF03109"/>
    </source>
</evidence>
<feature type="domain" description="ABC1 atypical kinase-like" evidence="3">
    <location>
        <begin position="94"/>
        <end position="351"/>
    </location>
</feature>
<evidence type="ECO:0000313" key="4">
    <source>
        <dbReference type="EMBL" id="MBB3205712.1"/>
    </source>
</evidence>
<keyword evidence="2" id="KW-1133">Transmembrane helix</keyword>
<dbReference type="RefSeq" id="WP_184303579.1">
    <property type="nucleotide sequence ID" value="NZ_JACHXU010000004.1"/>
</dbReference>
<dbReference type="InterPro" id="IPR050154">
    <property type="entry name" value="UbiB_kinase"/>
</dbReference>
<gene>
    <name evidence="4" type="ORF">FHS27_001516</name>
</gene>
<evidence type="ECO:0000256" key="1">
    <source>
        <dbReference type="ARBA" id="ARBA00009670"/>
    </source>
</evidence>
<accession>A0A7W5DY27</accession>
<sequence length="563" mass="62757">MEWIEVPQLIRNADRFREVVTIMAKHGLADWMSGNPAYWIGRIRGAPEVESMSTGERIRVVMTELGTTFIKLGQVLSTRPDLVGPDLANEFAKLRANAPSDPPDVVVAMIETELGAGIDDLFRKFDHEAMASASIGQVHRATLAGGEEVVVKVQHAGIERRIVNDLEILVKLAEIAEEQSSLLRQYRPVQTMKEFQRTLMRELDFHRELRNMNQFRKNFAEANDVRFAKPYAEYSSRRVLTMERFGGVSVSDKAALQTLGLDLNEVAHRGATVFLDMIFRDGFYHADPHPGNIMILPDSVSAQEQSALAVKPAIGLLDCGMIGRIDDELREDLEVALVAAVGRDAKAIAEVVSRLGQVPGDFDEPALVADVADMIDEYSDQTIRDFNLSACLRDVVDIIRQHHVYLPAKVAMLLKVLGMLEGTAHQLNPDFSLAELIEPYGEGAMRRRFSPRQLYGRMKSRWDDWDRLMKLVPKDVAEILHSLKQGSFDVHLQHRRLEPIVNRLVMGILTAALFVGSSALWSNQVSPKLFGVSVPGLFGCGTATLMGLRIAISIRRSGRAENT</sequence>
<keyword evidence="4" id="KW-0830">Ubiquinone</keyword>
<keyword evidence="5" id="KW-1185">Reference proteome</keyword>
<dbReference type="Pfam" id="PF03109">
    <property type="entry name" value="ABC1"/>
    <property type="match status" value="1"/>
</dbReference>
<name>A0A7W5DY27_9BACT</name>
<comment type="similarity">
    <text evidence="1">Belongs to the protein kinase superfamily. ADCK protein kinase family.</text>
</comment>
<proteinExistence type="inferred from homology"/>
<dbReference type="AlphaFoldDB" id="A0A7W5DY27"/>
<keyword evidence="2" id="KW-0472">Membrane</keyword>
<dbReference type="SUPFAM" id="SSF56112">
    <property type="entry name" value="Protein kinase-like (PK-like)"/>
    <property type="match status" value="1"/>
</dbReference>
<feature type="transmembrane region" description="Helical" evidence="2">
    <location>
        <begin position="504"/>
        <end position="523"/>
    </location>
</feature>
<dbReference type="InterPro" id="IPR004147">
    <property type="entry name" value="ABC1_dom"/>
</dbReference>
<reference evidence="4 5" key="1">
    <citation type="submission" date="2020-08" db="EMBL/GenBank/DDBJ databases">
        <title>Genomic Encyclopedia of Type Strains, Phase III (KMG-III): the genomes of soil and plant-associated and newly described type strains.</title>
        <authorList>
            <person name="Whitman W."/>
        </authorList>
    </citation>
    <scope>NUCLEOTIDE SEQUENCE [LARGE SCALE GENOMIC DNA]</scope>
    <source>
        <strain evidence="4 5">CECT 8075</strain>
    </source>
</reference>
<dbReference type="InterPro" id="IPR011009">
    <property type="entry name" value="Kinase-like_dom_sf"/>
</dbReference>
<comment type="caution">
    <text evidence="4">The sequence shown here is derived from an EMBL/GenBank/DDBJ whole genome shotgun (WGS) entry which is preliminary data.</text>
</comment>
<feature type="transmembrane region" description="Helical" evidence="2">
    <location>
        <begin position="529"/>
        <end position="552"/>
    </location>
</feature>
<protein>
    <submittedName>
        <fullName evidence="4">Ubiquinone biosynthesis protein</fullName>
    </submittedName>
</protein>
<dbReference type="PANTHER" id="PTHR10566">
    <property type="entry name" value="CHAPERONE-ACTIVITY OF BC1 COMPLEX CABC1 -RELATED"/>
    <property type="match status" value="1"/>
</dbReference>
<dbReference type="Proteomes" id="UP000536179">
    <property type="component" value="Unassembled WGS sequence"/>
</dbReference>
<dbReference type="CDD" id="cd05121">
    <property type="entry name" value="ABC1_ADCK3-like"/>
    <property type="match status" value="1"/>
</dbReference>
<evidence type="ECO:0000256" key="2">
    <source>
        <dbReference type="SAM" id="Phobius"/>
    </source>
</evidence>
<organism evidence="4 5">
    <name type="scientific">Aporhodopirellula rubra</name>
    <dbReference type="NCBI Taxonomy" id="980271"/>
    <lineage>
        <taxon>Bacteria</taxon>
        <taxon>Pseudomonadati</taxon>
        <taxon>Planctomycetota</taxon>
        <taxon>Planctomycetia</taxon>
        <taxon>Pirellulales</taxon>
        <taxon>Pirellulaceae</taxon>
        <taxon>Aporhodopirellula</taxon>
    </lineage>
</organism>
<dbReference type="EMBL" id="JACHXU010000004">
    <property type="protein sequence ID" value="MBB3205712.1"/>
    <property type="molecule type" value="Genomic_DNA"/>
</dbReference>